<name>E3JDC5_PSEI1</name>
<reference evidence="3 4" key="1">
    <citation type="submission" date="2010-10" db="EMBL/GenBank/DDBJ databases">
        <title>Complete sequence of Frankia sp. EuI1c.</title>
        <authorList>
            <consortium name="US DOE Joint Genome Institute"/>
            <person name="Lucas S."/>
            <person name="Copeland A."/>
            <person name="Lapidus A."/>
            <person name="Cheng J.-F."/>
            <person name="Bruce D."/>
            <person name="Goodwin L."/>
            <person name="Pitluck S."/>
            <person name="Chertkov O."/>
            <person name="Detter J.C."/>
            <person name="Han C."/>
            <person name="Tapia R."/>
            <person name="Land M."/>
            <person name="Hauser L."/>
            <person name="Jeffries C."/>
            <person name="Kyrpides N."/>
            <person name="Ivanova N."/>
            <person name="Mikhailova N."/>
            <person name="Beauchemin N."/>
            <person name="Sen A."/>
            <person name="Sur S.A."/>
            <person name="Gtari M."/>
            <person name="Wall L."/>
            <person name="Tisa L."/>
            <person name="Woyke T."/>
        </authorList>
    </citation>
    <scope>NUCLEOTIDE SEQUENCE [LARGE SCALE GENOMIC DNA]</scope>
    <source>
        <strain evidence="4">DSM 45817 / CECT 9037 / EuI1c</strain>
    </source>
</reference>
<keyword evidence="4" id="KW-1185">Reference proteome</keyword>
<feature type="region of interest" description="Disordered" evidence="1">
    <location>
        <begin position="1"/>
        <end position="178"/>
    </location>
</feature>
<protein>
    <submittedName>
        <fullName evidence="3">Uncharacterized protein</fullName>
    </submittedName>
</protein>
<feature type="compositionally biased region" description="Pro residues" evidence="1">
    <location>
        <begin position="118"/>
        <end position="166"/>
    </location>
</feature>
<evidence type="ECO:0000313" key="3">
    <source>
        <dbReference type="EMBL" id="ADP83558.1"/>
    </source>
</evidence>
<dbReference type="Proteomes" id="UP000002484">
    <property type="component" value="Chromosome"/>
</dbReference>
<gene>
    <name evidence="3" type="ordered locus">FraEuI1c_5572</name>
</gene>
<evidence type="ECO:0000256" key="1">
    <source>
        <dbReference type="SAM" id="MobiDB-lite"/>
    </source>
</evidence>
<dbReference type="RefSeq" id="WP_013426676.1">
    <property type="nucleotide sequence ID" value="NC_014666.1"/>
</dbReference>
<feature type="compositionally biased region" description="Pro residues" evidence="1">
    <location>
        <begin position="58"/>
        <end position="76"/>
    </location>
</feature>
<feature type="compositionally biased region" description="Pro residues" evidence="1">
    <location>
        <begin position="8"/>
        <end position="31"/>
    </location>
</feature>
<dbReference type="OrthoDB" id="3214209at2"/>
<sequence>MSESSWPLPEPTSRPEPPSRPAPPASPPPAEAAPQASAPGFEDDEDDDGDVTQVLPPQLKPPPTLASPAQPAPQQAPAPQATPRYAPAPTGPEGSPAPLAPPTGLTGPAPATQGAPAQPAPYPGPQAAPPPQPMPEGTPWPQGYPPAQPTPWPQSTPWPASQPPAAPGAWPSQRPAAAADRGPRIRALPVFDQIVVGVAGVLVLVAVVLTAIAPVYPPRGRAQKLLDARIHPPAAVTSTQPTPSGSPAAGPDELPAELRGTWTGNVTQKDPAHEFNTTYPVTLVLRGGSIGQVVGTSNYPTIPCSGDLLLNQGGNAVQVTEHIVGGTNCSDTALSLTLDGNGNLVYHFDDVGDGTGDGVLTKQR</sequence>
<feature type="compositionally biased region" description="Polar residues" evidence="1">
    <location>
        <begin position="236"/>
        <end position="245"/>
    </location>
</feature>
<organism evidence="3 4">
    <name type="scientific">Pseudofrankia inefficax (strain DSM 45817 / CECT 9037 / DDB 130130 / EuI1c)</name>
    <name type="common">Frankia inefficax</name>
    <dbReference type="NCBI Taxonomy" id="298654"/>
    <lineage>
        <taxon>Bacteria</taxon>
        <taxon>Bacillati</taxon>
        <taxon>Actinomycetota</taxon>
        <taxon>Actinomycetes</taxon>
        <taxon>Frankiales</taxon>
        <taxon>Frankiaceae</taxon>
        <taxon>Pseudofrankia</taxon>
    </lineage>
</organism>
<evidence type="ECO:0000256" key="2">
    <source>
        <dbReference type="SAM" id="Phobius"/>
    </source>
</evidence>
<dbReference type="HOGENOM" id="CLU_760210_0_0_11"/>
<proteinExistence type="predicted"/>
<feature type="compositionally biased region" description="Low complexity" evidence="1">
    <location>
        <begin position="77"/>
        <end position="88"/>
    </location>
</feature>
<feature type="transmembrane region" description="Helical" evidence="2">
    <location>
        <begin position="194"/>
        <end position="216"/>
    </location>
</feature>
<evidence type="ECO:0000313" key="4">
    <source>
        <dbReference type="Proteomes" id="UP000002484"/>
    </source>
</evidence>
<accession>E3JDC5</accession>
<dbReference type="KEGG" id="fri:FraEuI1c_5572"/>
<dbReference type="AlphaFoldDB" id="E3JDC5"/>
<keyword evidence="2" id="KW-1133">Transmembrane helix</keyword>
<feature type="region of interest" description="Disordered" evidence="1">
    <location>
        <begin position="234"/>
        <end position="258"/>
    </location>
</feature>
<keyword evidence="2" id="KW-0472">Membrane</keyword>
<feature type="compositionally biased region" description="Acidic residues" evidence="1">
    <location>
        <begin position="41"/>
        <end position="50"/>
    </location>
</feature>
<keyword evidence="2" id="KW-0812">Transmembrane</keyword>
<dbReference type="InParanoid" id="E3JDC5"/>
<dbReference type="EMBL" id="CP002299">
    <property type="protein sequence ID" value="ADP83558.1"/>
    <property type="molecule type" value="Genomic_DNA"/>
</dbReference>
<dbReference type="STRING" id="298654.FraEuI1c_5572"/>
<feature type="compositionally biased region" description="Low complexity" evidence="1">
    <location>
        <begin position="102"/>
        <end position="117"/>
    </location>
</feature>